<dbReference type="AlphaFoldDB" id="A7AVM0"/>
<organism evidence="2 3">
    <name type="scientific">Babesia bovis</name>
    <dbReference type="NCBI Taxonomy" id="5865"/>
    <lineage>
        <taxon>Eukaryota</taxon>
        <taxon>Sar</taxon>
        <taxon>Alveolata</taxon>
        <taxon>Apicomplexa</taxon>
        <taxon>Aconoidasida</taxon>
        <taxon>Piroplasmida</taxon>
        <taxon>Babesiidae</taxon>
        <taxon>Babesia</taxon>
    </lineage>
</organism>
<proteinExistence type="predicted"/>
<dbReference type="VEuPathDB" id="PiroplasmaDB:BBOV_IV002490"/>
<accession>A7AVM0</accession>
<dbReference type="KEGG" id="bbo:BBOV_IV002490"/>
<evidence type="ECO:0000313" key="3">
    <source>
        <dbReference type="Proteomes" id="UP000002173"/>
    </source>
</evidence>
<protein>
    <submittedName>
        <fullName evidence="2">Uncharacterized protein</fullName>
    </submittedName>
</protein>
<comment type="caution">
    <text evidence="2">The sequence shown here is derived from an EMBL/GenBank/DDBJ whole genome shotgun (WGS) entry which is preliminary data.</text>
</comment>
<dbReference type="InterPro" id="IPR036249">
    <property type="entry name" value="Thioredoxin-like_sf"/>
</dbReference>
<feature type="region of interest" description="Disordered" evidence="1">
    <location>
        <begin position="1"/>
        <end position="52"/>
    </location>
</feature>
<sequence length="219" mass="24262">MDPSVLQEATELPEEQPQDQGPNEVPDDQTASDQVDGSDATATHQGQPVDENYGEAEQLAEVILVTTSLGGMKRQFFQSKLAQHILDCKGIVYYLIDANRDFTRAAALKDHLLFEQWNSEGLLKKETVNGRESIILPQLIIDGISIGSTKDIQDLEDDGDLDYILARMTCPQCFAEKGQDAVQCPQCKTQYRMKINPEYVDGVDVQRICQGVLVGVGEE</sequence>
<evidence type="ECO:0000256" key="1">
    <source>
        <dbReference type="SAM" id="MobiDB-lite"/>
    </source>
</evidence>
<dbReference type="Proteomes" id="UP000002173">
    <property type="component" value="Unassembled WGS sequence"/>
</dbReference>
<feature type="compositionally biased region" description="Polar residues" evidence="1">
    <location>
        <begin position="29"/>
        <end position="46"/>
    </location>
</feature>
<gene>
    <name evidence="2" type="ORF">BBOV_IV002490</name>
</gene>
<evidence type="ECO:0000313" key="2">
    <source>
        <dbReference type="EMBL" id="EDO05846.1"/>
    </source>
</evidence>
<dbReference type="InParanoid" id="A7AVM0"/>
<dbReference type="eggNOG" id="ENOG502S9RV">
    <property type="taxonomic scope" value="Eukaryota"/>
</dbReference>
<reference evidence="3" key="3">
    <citation type="journal article" date="2021" name="Int. J. Parasitol.">
        <title>Comparative analysis of gene expression between Babesia bovis blood stages and kinetes allowed by improved genome annotation.</title>
        <authorList>
            <person name="Ueti M.W."/>
            <person name="Johnson W.C."/>
            <person name="Kappmeyer L.S."/>
            <person name="Herndon D.R."/>
            <person name="Mousel M.R."/>
            <person name="Reif K.E."/>
            <person name="Taus N.S."/>
            <person name="Ifeonu O.O."/>
            <person name="Silva J.C."/>
            <person name="Suarez C.E."/>
            <person name="Brayton K.A."/>
        </authorList>
    </citation>
    <scope>NUCLEOTIDE SEQUENCE [LARGE SCALE GENOMIC DNA]</scope>
</reference>
<name>A7AVM0_BABBO</name>
<reference evidence="3" key="2">
    <citation type="journal article" date="2020" name="Data Brief">
        <title>Transcriptome dataset of Babesia bovis life stages within vertebrate and invertebrate hosts.</title>
        <authorList>
            <person name="Ueti M.W."/>
            <person name="Johnson W.C."/>
            <person name="Kappmeyer L.S."/>
            <person name="Herndon D.R."/>
            <person name="Mousel M.R."/>
            <person name="Reif K.E."/>
            <person name="Taus N.S."/>
            <person name="Ifeonu O.O."/>
            <person name="Silva J.C."/>
            <person name="Suarez C.E."/>
            <person name="Brayton K.A."/>
        </authorList>
    </citation>
    <scope>NUCLEOTIDE SEQUENCE [LARGE SCALE GENOMIC DNA]</scope>
</reference>
<reference evidence="2 3" key="1">
    <citation type="journal article" date="2007" name="PLoS Pathog.">
        <title>Genome sequence of Babesia bovis and comparative analysis of apicomplexan hemoprotozoa.</title>
        <authorList>
            <person name="Brayton K.A."/>
            <person name="Lau A.O.T."/>
            <person name="Herndon D.R."/>
            <person name="Hannick L."/>
            <person name="Kappmeyer L.S."/>
            <person name="Berens S.J."/>
            <person name="Bidwell S.L."/>
            <person name="Brown W.C."/>
            <person name="Crabtree J."/>
            <person name="Fadrosh D."/>
            <person name="Feldblum T."/>
            <person name="Forberger H.A."/>
            <person name="Haas B.J."/>
            <person name="Howell J.M."/>
            <person name="Khouri H."/>
            <person name="Koo H."/>
            <person name="Mann D.J."/>
            <person name="Norimine J."/>
            <person name="Paulsen I.T."/>
            <person name="Radune D."/>
            <person name="Ren Q."/>
            <person name="Smith R.K. Jr."/>
            <person name="Suarez C.E."/>
            <person name="White O."/>
            <person name="Wortman J.R."/>
            <person name="Knowles D.P. Jr."/>
            <person name="McElwain T.F."/>
            <person name="Nene V.M."/>
        </authorList>
    </citation>
    <scope>NUCLEOTIDE SEQUENCE [LARGE SCALE GENOMIC DNA]</scope>
    <source>
        <strain evidence="2">T2Bo</strain>
    </source>
</reference>
<dbReference type="PROSITE" id="PS51354">
    <property type="entry name" value="GLUTAREDOXIN_2"/>
    <property type="match status" value="1"/>
</dbReference>
<dbReference type="SUPFAM" id="SSF52833">
    <property type="entry name" value="Thioredoxin-like"/>
    <property type="match status" value="1"/>
</dbReference>
<dbReference type="Gene3D" id="3.40.30.10">
    <property type="entry name" value="Glutaredoxin"/>
    <property type="match status" value="1"/>
</dbReference>
<dbReference type="GeneID" id="5477633"/>
<dbReference type="EMBL" id="AAXT01000004">
    <property type="protein sequence ID" value="EDO05846.1"/>
    <property type="molecule type" value="Genomic_DNA"/>
</dbReference>
<keyword evidence="3" id="KW-1185">Reference proteome</keyword>
<dbReference type="OMA" id="QNLLNCK"/>
<dbReference type="RefSeq" id="XP_001609414.1">
    <property type="nucleotide sequence ID" value="XM_001609364.1"/>
</dbReference>